<evidence type="ECO:0000256" key="1">
    <source>
        <dbReference type="SAM" id="MobiDB-lite"/>
    </source>
</evidence>
<feature type="chain" id="PRO_5002205377" description="Non-specific serine/threonine protein kinase" evidence="2">
    <location>
        <begin position="26"/>
        <end position="229"/>
    </location>
</feature>
<keyword evidence="4" id="KW-1185">Reference proteome</keyword>
<feature type="region of interest" description="Disordered" evidence="1">
    <location>
        <begin position="29"/>
        <end position="50"/>
    </location>
</feature>
<gene>
    <name evidence="3" type="ORF">K443DRAFT_422405</name>
</gene>
<evidence type="ECO:0000313" key="4">
    <source>
        <dbReference type="Proteomes" id="UP000054477"/>
    </source>
</evidence>
<reference evidence="4" key="2">
    <citation type="submission" date="2015-01" db="EMBL/GenBank/DDBJ databases">
        <title>Evolutionary Origins and Diversification of the Mycorrhizal Mutualists.</title>
        <authorList>
            <consortium name="DOE Joint Genome Institute"/>
            <consortium name="Mycorrhizal Genomics Consortium"/>
            <person name="Kohler A."/>
            <person name="Kuo A."/>
            <person name="Nagy L.G."/>
            <person name="Floudas D."/>
            <person name="Copeland A."/>
            <person name="Barry K.W."/>
            <person name="Cichocki N."/>
            <person name="Veneault-Fourrey C."/>
            <person name="LaButti K."/>
            <person name="Lindquist E.A."/>
            <person name="Lipzen A."/>
            <person name="Lundell T."/>
            <person name="Morin E."/>
            <person name="Murat C."/>
            <person name="Riley R."/>
            <person name="Ohm R."/>
            <person name="Sun H."/>
            <person name="Tunlid A."/>
            <person name="Henrissat B."/>
            <person name="Grigoriev I.V."/>
            <person name="Hibbett D.S."/>
            <person name="Martin F."/>
        </authorList>
    </citation>
    <scope>NUCLEOTIDE SEQUENCE [LARGE SCALE GENOMIC DNA]</scope>
    <source>
        <strain evidence="4">LaAM-08-1</strain>
    </source>
</reference>
<feature type="signal peptide" evidence="2">
    <location>
        <begin position="1"/>
        <end position="25"/>
    </location>
</feature>
<dbReference type="AlphaFoldDB" id="A0A0C9WID6"/>
<keyword evidence="2" id="KW-0732">Signal</keyword>
<name>A0A0C9WID6_9AGAR</name>
<accession>A0A0C9WID6</accession>
<dbReference type="EMBL" id="KN838886">
    <property type="protein sequence ID" value="KIJ92759.1"/>
    <property type="molecule type" value="Genomic_DNA"/>
</dbReference>
<feature type="region of interest" description="Disordered" evidence="1">
    <location>
        <begin position="104"/>
        <end position="124"/>
    </location>
</feature>
<dbReference type="OrthoDB" id="3054523at2759"/>
<feature type="compositionally biased region" description="Polar residues" evidence="1">
    <location>
        <begin position="110"/>
        <end position="124"/>
    </location>
</feature>
<evidence type="ECO:0000256" key="2">
    <source>
        <dbReference type="SAM" id="SignalP"/>
    </source>
</evidence>
<dbReference type="Proteomes" id="UP000054477">
    <property type="component" value="Unassembled WGS sequence"/>
</dbReference>
<proteinExistence type="predicted"/>
<dbReference type="HOGENOM" id="CLU_1210001_0_0_1"/>
<protein>
    <recommendedName>
        <fullName evidence="5">Non-specific serine/threonine protein kinase</fullName>
    </recommendedName>
</protein>
<evidence type="ECO:0008006" key="5">
    <source>
        <dbReference type="Google" id="ProtNLM"/>
    </source>
</evidence>
<organism evidence="3 4">
    <name type="scientific">Laccaria amethystina LaAM-08-1</name>
    <dbReference type="NCBI Taxonomy" id="1095629"/>
    <lineage>
        <taxon>Eukaryota</taxon>
        <taxon>Fungi</taxon>
        <taxon>Dikarya</taxon>
        <taxon>Basidiomycota</taxon>
        <taxon>Agaricomycotina</taxon>
        <taxon>Agaricomycetes</taxon>
        <taxon>Agaricomycetidae</taxon>
        <taxon>Agaricales</taxon>
        <taxon>Agaricineae</taxon>
        <taxon>Hydnangiaceae</taxon>
        <taxon>Laccaria</taxon>
    </lineage>
</organism>
<evidence type="ECO:0000313" key="3">
    <source>
        <dbReference type="EMBL" id="KIJ92759.1"/>
    </source>
</evidence>
<sequence length="229" mass="24268">MREFPQSPKGLSLLILPSLCGMSLAAETTKRVSSRTHPQSPLRVPGGHMTGRARAMTDIGQSPTIIGELEEQSGSYRDGPLPPLGLPLRVESIPRLHVSIPTFKAPLPSDSATPKSESPLTPASLSSPIAGVVDLTNRVKTISSGPVAHGGLSDIYKGERYSSGSGEDDGDETILVAIKVLRILSIKDRDDARARKVNPTNILAWVYLTADAFTALEPRSLCLASLGAP</sequence>
<reference evidence="3 4" key="1">
    <citation type="submission" date="2014-04" db="EMBL/GenBank/DDBJ databases">
        <authorList>
            <consortium name="DOE Joint Genome Institute"/>
            <person name="Kuo A."/>
            <person name="Kohler A."/>
            <person name="Nagy L.G."/>
            <person name="Floudas D."/>
            <person name="Copeland A."/>
            <person name="Barry K.W."/>
            <person name="Cichocki N."/>
            <person name="Veneault-Fourrey C."/>
            <person name="LaButti K."/>
            <person name="Lindquist E.A."/>
            <person name="Lipzen A."/>
            <person name="Lundell T."/>
            <person name="Morin E."/>
            <person name="Murat C."/>
            <person name="Sun H."/>
            <person name="Tunlid A."/>
            <person name="Henrissat B."/>
            <person name="Grigoriev I.V."/>
            <person name="Hibbett D.S."/>
            <person name="Martin F."/>
            <person name="Nordberg H.P."/>
            <person name="Cantor M.N."/>
            <person name="Hua S.X."/>
        </authorList>
    </citation>
    <scope>NUCLEOTIDE SEQUENCE [LARGE SCALE GENOMIC DNA]</scope>
    <source>
        <strain evidence="3 4">LaAM-08-1</strain>
    </source>
</reference>